<dbReference type="InterPro" id="IPR051792">
    <property type="entry name" value="GGT_bact"/>
</dbReference>
<gene>
    <name evidence="5" type="ORF">SAMN05192580_1504</name>
</gene>
<dbReference type="InterPro" id="IPR043137">
    <property type="entry name" value="GGT_ssub_C"/>
</dbReference>
<comment type="similarity">
    <text evidence="1">Belongs to the gamma-glutamyltransferase family.</text>
</comment>
<dbReference type="AlphaFoldDB" id="A0A1I6KAZ3"/>
<accession>A0A1I6KAZ3</accession>
<dbReference type="STRING" id="1166337.SAMN05192580_1504"/>
<reference evidence="5 6" key="1">
    <citation type="submission" date="2016-10" db="EMBL/GenBank/DDBJ databases">
        <authorList>
            <person name="de Groot N.N."/>
        </authorList>
    </citation>
    <scope>NUCLEOTIDE SEQUENCE [LARGE SCALE GENOMIC DNA]</scope>
    <source>
        <strain evidence="5 6">S5-249</strain>
    </source>
</reference>
<dbReference type="Pfam" id="PF01019">
    <property type="entry name" value="G_glu_transpept"/>
    <property type="match status" value="1"/>
</dbReference>
<dbReference type="InterPro" id="IPR029055">
    <property type="entry name" value="Ntn_hydrolases_N"/>
</dbReference>
<dbReference type="SUPFAM" id="SSF56235">
    <property type="entry name" value="N-terminal nucleophile aminohydrolases (Ntn hydrolases)"/>
    <property type="match status" value="1"/>
</dbReference>
<name>A0A1I6KAZ3_9SPHN</name>
<dbReference type="InterPro" id="IPR043138">
    <property type="entry name" value="GGT_lsub"/>
</dbReference>
<evidence type="ECO:0000256" key="4">
    <source>
        <dbReference type="ARBA" id="ARBA00023145"/>
    </source>
</evidence>
<dbReference type="Gene3D" id="3.60.20.40">
    <property type="match status" value="1"/>
</dbReference>
<evidence type="ECO:0000256" key="2">
    <source>
        <dbReference type="ARBA" id="ARBA00022679"/>
    </source>
</evidence>
<dbReference type="GO" id="GO:0016740">
    <property type="term" value="F:transferase activity"/>
    <property type="evidence" value="ECO:0007669"/>
    <property type="project" value="UniProtKB-KW"/>
</dbReference>
<dbReference type="PANTHER" id="PTHR43199">
    <property type="entry name" value="GLUTATHIONE HYDROLASE"/>
    <property type="match status" value="1"/>
</dbReference>
<dbReference type="Proteomes" id="UP000198824">
    <property type="component" value="Unassembled WGS sequence"/>
</dbReference>
<evidence type="ECO:0000256" key="3">
    <source>
        <dbReference type="ARBA" id="ARBA00022801"/>
    </source>
</evidence>
<keyword evidence="6" id="KW-1185">Reference proteome</keyword>
<keyword evidence="2" id="KW-0808">Transferase</keyword>
<dbReference type="PANTHER" id="PTHR43199:SF1">
    <property type="entry name" value="GLUTATHIONE HYDROLASE PROENZYME"/>
    <property type="match status" value="1"/>
</dbReference>
<protein>
    <submittedName>
        <fullName evidence="5">Gamma-glutamyltranspeptidase / glutathione hydrolase</fullName>
    </submittedName>
</protein>
<keyword evidence="3 5" id="KW-0378">Hydrolase</keyword>
<dbReference type="GO" id="GO:0016787">
    <property type="term" value="F:hydrolase activity"/>
    <property type="evidence" value="ECO:0007669"/>
    <property type="project" value="UniProtKB-KW"/>
</dbReference>
<dbReference type="Gene3D" id="1.10.246.130">
    <property type="match status" value="1"/>
</dbReference>
<evidence type="ECO:0000313" key="5">
    <source>
        <dbReference type="EMBL" id="SFR88188.1"/>
    </source>
</evidence>
<keyword evidence="4" id="KW-0865">Zymogen</keyword>
<evidence type="ECO:0000256" key="1">
    <source>
        <dbReference type="ARBA" id="ARBA00009381"/>
    </source>
</evidence>
<sequence>MNMSDPLARYLRDPGPKRTVRGVSAACSSDNAIVTEVILDTMRRGGNAIDAAIAGCMVQATVEPFMTNHTGTISLLYREAATGQFHQLHSAGTFPTGLAPFRPIPKMSTGYARMPPAAVIPGFMPGLQAMHARFGSARWSSLVEPAIRWAEDGHVVSSFEYAVTVSEQDFITYFPEGRRFYMPGGYYPAVGTRFRNPALAETLRGVAADGPDHMIQGAWAQAFVAHANAMGWPIELRHMTENPPRWIEPLRIAHAGHEIVALAPPEQQGAFLSMVLSILEQLDIRSMEPGSAEHLFAMAHALRLGLYFCGFTGDPTVAPYATDQLLDGDFHRSLARLIRGMRPSHDLTEHLRLVRKPGARLDEHGLAGIPSLDAQTKQPSGSCELSIVDAEGNWVQMMNTLQSGGIPGAVVGGVPMVGSHASFAGVSGHFDIKLVPGARLRTIVGNTFVLQDGAPLYALGTPGNVFCTVPQVLANLLDFGMDPYDAISAPRMLQLAEDGGLVIEDRISADTLDGLQRLGIPVSVMPAYDWHMGSFQMCYRDADGALCATADPRRCGEADGF</sequence>
<evidence type="ECO:0000313" key="6">
    <source>
        <dbReference type="Proteomes" id="UP000198824"/>
    </source>
</evidence>
<proteinExistence type="inferred from homology"/>
<dbReference type="PRINTS" id="PR01210">
    <property type="entry name" value="GGTRANSPTASE"/>
</dbReference>
<organism evidence="5 6">
    <name type="scientific">Sphingomonas jatrophae</name>
    <dbReference type="NCBI Taxonomy" id="1166337"/>
    <lineage>
        <taxon>Bacteria</taxon>
        <taxon>Pseudomonadati</taxon>
        <taxon>Pseudomonadota</taxon>
        <taxon>Alphaproteobacteria</taxon>
        <taxon>Sphingomonadales</taxon>
        <taxon>Sphingomonadaceae</taxon>
        <taxon>Sphingomonas</taxon>
    </lineage>
</organism>
<dbReference type="EMBL" id="FOZG01000001">
    <property type="protein sequence ID" value="SFR88188.1"/>
    <property type="molecule type" value="Genomic_DNA"/>
</dbReference>